<dbReference type="AlphaFoldDB" id="A0A327TBM8"/>
<organism evidence="2 3">
    <name type="scientific">Pedobacter cryoconitis</name>
    <dbReference type="NCBI Taxonomy" id="188932"/>
    <lineage>
        <taxon>Bacteria</taxon>
        <taxon>Pseudomonadati</taxon>
        <taxon>Bacteroidota</taxon>
        <taxon>Sphingobacteriia</taxon>
        <taxon>Sphingobacteriales</taxon>
        <taxon>Sphingobacteriaceae</taxon>
        <taxon>Pedobacter</taxon>
    </lineage>
</organism>
<gene>
    <name evidence="2" type="ORF">LY11_00108</name>
</gene>
<dbReference type="RefSeq" id="WP_111631790.1">
    <property type="nucleotide sequence ID" value="NZ_QLLR01000001.1"/>
</dbReference>
<sequence length="490" mass="54252">MKLRQISIYTLFFTTLSLSSCKKMLDHQPDDRTELNSPVKVSELLANAYPHLNYIPFAEAMSDNALDKGTSTLERVNEYPWKYMDQIDANTTDNPPSYWMACYKAISAANYALDAINTAGDQSAASYSASKGEALVARAYAHFMLVTFFAKTYDPATAASDSGIPYVTQAQKVVEGKYERGTVASVYDQIQKDLETGLPLIQNNSYRIPKFHFTTEAAHAFATRFFLFKKDYAKVIEHANAVFPGSAIKDNLRPWNTVYNGLGYYELQATYTQSTEPANLLLQEAATSWGRSYAGYNYGLAGSNILQVIGAAGNASGVALAMGNKIFSDDTHYNLPKFTENFVKQTLSATIGEPYNTIPLLTAEEVLFNRAEANIMLNKNQDAIADLDTYLSTRIIGYRLSVHKFSETKAKAFSPALSLQNAMVAAVLSFKKLEYLHEGMRWLDILRLKIPVVHSSVDGRTIITLGADDPRRVCQLPQEAIASGLAPNPR</sequence>
<evidence type="ECO:0000259" key="1">
    <source>
        <dbReference type="Pfam" id="PF14322"/>
    </source>
</evidence>
<reference evidence="2 3" key="1">
    <citation type="submission" date="2018-06" db="EMBL/GenBank/DDBJ databases">
        <title>Genomic Encyclopedia of Archaeal and Bacterial Type Strains, Phase II (KMG-II): from individual species to whole genera.</title>
        <authorList>
            <person name="Goeker M."/>
        </authorList>
    </citation>
    <scope>NUCLEOTIDE SEQUENCE [LARGE SCALE GENOMIC DNA]</scope>
    <source>
        <strain evidence="2 3">DSM 14825</strain>
    </source>
</reference>
<dbReference type="OrthoDB" id="1147023at2"/>
<dbReference type="InterPro" id="IPR033985">
    <property type="entry name" value="SusD-like_N"/>
</dbReference>
<name>A0A327TBM8_9SPHI</name>
<dbReference type="PROSITE" id="PS51257">
    <property type="entry name" value="PROKAR_LIPOPROTEIN"/>
    <property type="match status" value="1"/>
</dbReference>
<feature type="domain" description="SusD-like N-terminal" evidence="1">
    <location>
        <begin position="25"/>
        <end position="227"/>
    </location>
</feature>
<dbReference type="Proteomes" id="UP000249754">
    <property type="component" value="Unassembled WGS sequence"/>
</dbReference>
<evidence type="ECO:0000313" key="3">
    <source>
        <dbReference type="Proteomes" id="UP000249754"/>
    </source>
</evidence>
<accession>A0A327TBM8</accession>
<proteinExistence type="predicted"/>
<evidence type="ECO:0000313" key="2">
    <source>
        <dbReference type="EMBL" id="RAJ37033.1"/>
    </source>
</evidence>
<dbReference type="EMBL" id="QLLR01000001">
    <property type="protein sequence ID" value="RAJ37033.1"/>
    <property type="molecule type" value="Genomic_DNA"/>
</dbReference>
<dbReference type="InterPro" id="IPR011990">
    <property type="entry name" value="TPR-like_helical_dom_sf"/>
</dbReference>
<protein>
    <submittedName>
        <fullName evidence="2">SusD-like starch-binding protein associating with outer membrane</fullName>
    </submittedName>
</protein>
<dbReference type="Pfam" id="PF14322">
    <property type="entry name" value="SusD-like_3"/>
    <property type="match status" value="1"/>
</dbReference>
<comment type="caution">
    <text evidence="2">The sequence shown here is derived from an EMBL/GenBank/DDBJ whole genome shotgun (WGS) entry which is preliminary data.</text>
</comment>
<dbReference type="Gene3D" id="1.25.40.390">
    <property type="match status" value="1"/>
</dbReference>
<dbReference type="SUPFAM" id="SSF48452">
    <property type="entry name" value="TPR-like"/>
    <property type="match status" value="1"/>
</dbReference>